<evidence type="ECO:0000313" key="2">
    <source>
        <dbReference type="EMBL" id="TWT54760.1"/>
    </source>
</evidence>
<gene>
    <name evidence="2" type="ORF">Pla22_24130</name>
</gene>
<dbReference type="OrthoDB" id="3199616at2"/>
<protein>
    <submittedName>
        <fullName evidence="2">Polysaccharide pyruvyl transferase</fullName>
    </submittedName>
</protein>
<dbReference type="Proteomes" id="UP000316598">
    <property type="component" value="Unassembled WGS sequence"/>
</dbReference>
<dbReference type="AlphaFoldDB" id="A0A5C5WW15"/>
<comment type="caution">
    <text evidence="2">The sequence shown here is derived from an EMBL/GenBank/DDBJ whole genome shotgun (WGS) entry which is preliminary data.</text>
</comment>
<dbReference type="EMBL" id="SJPI01000001">
    <property type="protein sequence ID" value="TWT54760.1"/>
    <property type="molecule type" value="Genomic_DNA"/>
</dbReference>
<proteinExistence type="predicted"/>
<keyword evidence="2" id="KW-0808">Transferase</keyword>
<dbReference type="InterPro" id="IPR007345">
    <property type="entry name" value="Polysacch_pyruvyl_Trfase"/>
</dbReference>
<evidence type="ECO:0000313" key="3">
    <source>
        <dbReference type="Proteomes" id="UP000316598"/>
    </source>
</evidence>
<feature type="domain" description="Polysaccharide pyruvyl transferase" evidence="1">
    <location>
        <begin position="21"/>
        <end position="300"/>
    </location>
</feature>
<dbReference type="RefSeq" id="WP_146514755.1">
    <property type="nucleotide sequence ID" value="NZ_SJPI01000001.1"/>
</dbReference>
<name>A0A5C5WW15_9BACT</name>
<dbReference type="PANTHER" id="PTHR36836">
    <property type="entry name" value="COLANIC ACID BIOSYNTHESIS PROTEIN WCAK"/>
    <property type="match status" value="1"/>
</dbReference>
<dbReference type="PANTHER" id="PTHR36836:SF1">
    <property type="entry name" value="COLANIC ACID BIOSYNTHESIS PROTEIN WCAK"/>
    <property type="match status" value="1"/>
</dbReference>
<dbReference type="Pfam" id="PF04230">
    <property type="entry name" value="PS_pyruv_trans"/>
    <property type="match status" value="1"/>
</dbReference>
<sequence>MDEVPAKSNQFLVFGYFGGWNSGDEAILDSVWSMLEQEYAPASVTGICTRISETISRDYQRRGVRMVKADRIGLLFRLLKTHRLVIGGGQMLTGDRSSKGMLFVLLLCWMGRLRGQRARLIGIGTEGVTRFRSRWLARRIVASSDWIGCRDDFSHAMLIAAGCQPKRLKSTADVVFSAVLAEPNQALSCSSKSSIVIGLHRSPLRSFADASFYRTLIAFLRDSFPDRSLIVVSSDVRENFDAGLLCQLQADITDTSIRWQNCDAPREVLATYANAACVISVRMHPLILALINSVPVVGIAKSNKVKSLAKRVGFPLYDPELMTTTDLKRLIDEAIAHGSPSVDSLLPSAWKNIDGLLETRNRRRTA</sequence>
<evidence type="ECO:0000259" key="1">
    <source>
        <dbReference type="Pfam" id="PF04230"/>
    </source>
</evidence>
<reference evidence="2 3" key="1">
    <citation type="submission" date="2019-02" db="EMBL/GenBank/DDBJ databases">
        <title>Deep-cultivation of Planctomycetes and their phenomic and genomic characterization uncovers novel biology.</title>
        <authorList>
            <person name="Wiegand S."/>
            <person name="Jogler M."/>
            <person name="Boedeker C."/>
            <person name="Pinto D."/>
            <person name="Vollmers J."/>
            <person name="Rivas-Marin E."/>
            <person name="Kohn T."/>
            <person name="Peeters S.H."/>
            <person name="Heuer A."/>
            <person name="Rast P."/>
            <person name="Oberbeckmann S."/>
            <person name="Bunk B."/>
            <person name="Jeske O."/>
            <person name="Meyerdierks A."/>
            <person name="Storesund J.E."/>
            <person name="Kallscheuer N."/>
            <person name="Luecker S."/>
            <person name="Lage O.M."/>
            <person name="Pohl T."/>
            <person name="Merkel B.J."/>
            <person name="Hornburger P."/>
            <person name="Mueller R.-W."/>
            <person name="Bruemmer F."/>
            <person name="Labrenz M."/>
            <person name="Spormann A.M."/>
            <person name="Op Den Camp H."/>
            <person name="Overmann J."/>
            <person name="Amann R."/>
            <person name="Jetten M.S.M."/>
            <person name="Mascher T."/>
            <person name="Medema M.H."/>
            <person name="Devos D.P."/>
            <person name="Kaster A.-K."/>
            <person name="Ovreas L."/>
            <person name="Rohde M."/>
            <person name="Galperin M.Y."/>
            <person name="Jogler C."/>
        </authorList>
    </citation>
    <scope>NUCLEOTIDE SEQUENCE [LARGE SCALE GENOMIC DNA]</scope>
    <source>
        <strain evidence="2 3">Pla22</strain>
    </source>
</reference>
<accession>A0A5C5WW15</accession>
<keyword evidence="3" id="KW-1185">Reference proteome</keyword>
<organism evidence="2 3">
    <name type="scientific">Rubripirellula amarantea</name>
    <dbReference type="NCBI Taxonomy" id="2527999"/>
    <lineage>
        <taxon>Bacteria</taxon>
        <taxon>Pseudomonadati</taxon>
        <taxon>Planctomycetota</taxon>
        <taxon>Planctomycetia</taxon>
        <taxon>Pirellulales</taxon>
        <taxon>Pirellulaceae</taxon>
        <taxon>Rubripirellula</taxon>
    </lineage>
</organism>
<dbReference type="GO" id="GO:0016740">
    <property type="term" value="F:transferase activity"/>
    <property type="evidence" value="ECO:0007669"/>
    <property type="project" value="UniProtKB-KW"/>
</dbReference>